<protein>
    <recommendedName>
        <fullName evidence="5">DNA primase</fullName>
    </recommendedName>
</protein>
<evidence type="ECO:0000256" key="2">
    <source>
        <dbReference type="SAM" id="SignalP"/>
    </source>
</evidence>
<dbReference type="Proteomes" id="UP000251002">
    <property type="component" value="Unassembled WGS sequence"/>
</dbReference>
<dbReference type="PROSITE" id="PS51257">
    <property type="entry name" value="PROKAR_LIPOPROTEIN"/>
    <property type="match status" value="1"/>
</dbReference>
<evidence type="ECO:0000313" key="4">
    <source>
        <dbReference type="Proteomes" id="UP000251002"/>
    </source>
</evidence>
<reference evidence="3 4" key="1">
    <citation type="submission" date="2018-06" db="EMBL/GenBank/DDBJ databases">
        <title>The draft genome sequences of strains SCU63 and S1.</title>
        <authorList>
            <person name="Gan L."/>
        </authorList>
    </citation>
    <scope>NUCLEOTIDE SEQUENCE [LARGE SCALE GENOMIC DNA]</scope>
    <source>
        <strain evidence="3 4">SCU63</strain>
    </source>
</reference>
<gene>
    <name evidence="3" type="ORF">DP120_02770</name>
</gene>
<feature type="chain" id="PRO_5038333754" description="DNA primase" evidence="2">
    <location>
        <begin position="22"/>
        <end position="64"/>
    </location>
</feature>
<keyword evidence="4" id="KW-1185">Reference proteome</keyword>
<proteinExistence type="predicted"/>
<dbReference type="RefSeq" id="WP_112221649.1">
    <property type="nucleotide sequence ID" value="NZ_CP196859.1"/>
</dbReference>
<evidence type="ECO:0008006" key="5">
    <source>
        <dbReference type="Google" id="ProtNLM"/>
    </source>
</evidence>
<name>A0A365L722_9BACL</name>
<feature type="signal peptide" evidence="2">
    <location>
        <begin position="1"/>
        <end position="21"/>
    </location>
</feature>
<organism evidence="3 4">
    <name type="scientific">Planococcus halotolerans</name>
    <dbReference type="NCBI Taxonomy" id="2233542"/>
    <lineage>
        <taxon>Bacteria</taxon>
        <taxon>Bacillati</taxon>
        <taxon>Bacillota</taxon>
        <taxon>Bacilli</taxon>
        <taxon>Bacillales</taxon>
        <taxon>Caryophanaceae</taxon>
        <taxon>Planococcus</taxon>
    </lineage>
</organism>
<evidence type="ECO:0000256" key="1">
    <source>
        <dbReference type="SAM" id="MobiDB-lite"/>
    </source>
</evidence>
<sequence length="64" mass="6954">MAQAKWMKLGAAAFLSVGMLAACGDAEDEQPTDEDIDVTPEEGEQEIIPEEEPKEGEEDGEEED</sequence>
<dbReference type="EMBL" id="QLZR01000001">
    <property type="protein sequence ID" value="RAZ81226.1"/>
    <property type="molecule type" value="Genomic_DNA"/>
</dbReference>
<accession>A0A365L722</accession>
<dbReference type="AlphaFoldDB" id="A0A365L722"/>
<comment type="caution">
    <text evidence="3">The sequence shown here is derived from an EMBL/GenBank/DDBJ whole genome shotgun (WGS) entry which is preliminary data.</text>
</comment>
<feature type="region of interest" description="Disordered" evidence="1">
    <location>
        <begin position="25"/>
        <end position="64"/>
    </location>
</feature>
<evidence type="ECO:0000313" key="3">
    <source>
        <dbReference type="EMBL" id="RAZ81226.1"/>
    </source>
</evidence>
<keyword evidence="2" id="KW-0732">Signal</keyword>